<proteinExistence type="predicted"/>
<gene>
    <name evidence="1" type="ORF">G8E03_14985</name>
</gene>
<keyword evidence="2" id="KW-1185">Reference proteome</keyword>
<reference evidence="1 2" key="1">
    <citation type="submission" date="2020-03" db="EMBL/GenBank/DDBJ databases">
        <title>Complete genome sequence of Monaibacterium sp. ALG8 with diverse plasmids.</title>
        <authorList>
            <person name="Sun C."/>
        </authorList>
    </citation>
    <scope>NUCLEOTIDE SEQUENCE [LARGE SCALE GENOMIC DNA]</scope>
    <source>
        <strain evidence="1 2">ALG8</strain>
        <plasmid evidence="1 2">unnamed1</plasmid>
    </source>
</reference>
<geneLocation type="plasmid" evidence="1 2">
    <name>unnamed1</name>
</geneLocation>
<organism evidence="1 2">
    <name type="scientific">Pontivivens nitratireducens</name>
    <dbReference type="NCBI Taxonomy" id="2758038"/>
    <lineage>
        <taxon>Bacteria</taxon>
        <taxon>Pseudomonadati</taxon>
        <taxon>Pseudomonadota</taxon>
        <taxon>Alphaproteobacteria</taxon>
        <taxon>Rhodobacterales</taxon>
        <taxon>Paracoccaceae</taxon>
        <taxon>Pontivivens</taxon>
    </lineage>
</organism>
<sequence length="165" mass="17328">MDRSLPLLIIGLVFGGGIGFTVAAANGITLGGHDHADPAHHGNHALADTAGSHDHSTLLSMAADASAPSLAVHAMRDPASGWNLHVITENFTFSPQNASRDHVPGEGHAHVYINGVKLGRFYGPWVHLDNLPEGEVTVEVTLNANDHRPLAVSGVPLAEIVRIVN</sequence>
<dbReference type="RefSeq" id="WP_166194393.1">
    <property type="nucleotide sequence ID" value="NZ_CP049812.1"/>
</dbReference>
<dbReference type="EMBL" id="CP049812">
    <property type="protein sequence ID" value="QIK42162.1"/>
    <property type="molecule type" value="Genomic_DNA"/>
</dbReference>
<keyword evidence="1" id="KW-0614">Plasmid</keyword>
<protein>
    <submittedName>
        <fullName evidence="1">Uncharacterized protein</fullName>
    </submittedName>
</protein>
<dbReference type="Proteomes" id="UP000500791">
    <property type="component" value="Plasmid unnamed1"/>
</dbReference>
<name>A0A6G7VQG6_9RHOB</name>
<evidence type="ECO:0000313" key="1">
    <source>
        <dbReference type="EMBL" id="QIK42162.1"/>
    </source>
</evidence>
<accession>A0A6G7VQG6</accession>
<dbReference type="AlphaFoldDB" id="A0A6G7VQG6"/>
<evidence type="ECO:0000313" key="2">
    <source>
        <dbReference type="Proteomes" id="UP000500791"/>
    </source>
</evidence>
<dbReference type="KEGG" id="mon:G8E03_14985"/>